<dbReference type="GO" id="GO:0016887">
    <property type="term" value="F:ATP hydrolysis activity"/>
    <property type="evidence" value="ECO:0007669"/>
    <property type="project" value="InterPro"/>
</dbReference>
<dbReference type="InterPro" id="IPR003439">
    <property type="entry name" value="ABC_transporter-like_ATP-bd"/>
</dbReference>
<dbReference type="InterPro" id="IPR027417">
    <property type="entry name" value="P-loop_NTPase"/>
</dbReference>
<dbReference type="SUPFAM" id="SSF52540">
    <property type="entry name" value="P-loop containing nucleoside triphosphate hydrolases"/>
    <property type="match status" value="1"/>
</dbReference>
<keyword evidence="2 7" id="KW-0812">Transmembrane</keyword>
<keyword evidence="4 9" id="KW-0067">ATP-binding</keyword>
<dbReference type="InterPro" id="IPR003593">
    <property type="entry name" value="AAA+_ATPase"/>
</dbReference>
<dbReference type="CDD" id="cd03228">
    <property type="entry name" value="ABCC_MRP_Like"/>
    <property type="match status" value="1"/>
</dbReference>
<dbReference type="Gene3D" id="1.20.1560.10">
    <property type="entry name" value="ABC transporter type 1, transmembrane domain"/>
    <property type="match status" value="1"/>
</dbReference>
<sequence>MVNMQKCLMYRQNTTRRKRQMKFKQFYQQAHDLIQLLKIQFPHINVQMITLAFCRSTPNFILLFGYSRILDLLLTSQFQDAIQVVTIMLVSAYLLSFIGNWIDSYLQGYEFITDEVITSQVNYMSFTMRYDIFEDNESMAKVRAVGNHINASGGTGSFLRNIILLYTNLFSVLYALCFVGYLFYQAMQYSLYLVLLLLLAVGCICLGIIILKRTSAYHEDLNAKNIHNNSVSSYLITTMVNVEYKKQIMINRMSHLFVKYFKNIIKTFHVYLDFSKRKGRYEAVYNFALSIFGACTYIYIAYLSLHGYLSIGSVLLYAGAMQQLIQYISGWIISYSDAVFQLDYLNHFTDFLHDESIRTIGSLPIEKRNDNAYEFCFENVSFHYPNSKQLVLSNVNLTFKIGKKLALVGQNGAGKTTIIKLLCRLYQPTEGRILLNGIDIQKFDFNDYTKIFSPVFQDFSMFNISAKENLECGHHNEEKDINAVIADVGLEKRFSSSQNGMDCVLEDLNSEGVKLSGGEAQKLAIARALYKDAPFVILDEPTAALDPFSEAEIYENFDELVGGKTAIYISHRMSSCKFCDRIVVFKDGKLVEDGNHDSLMHKQGEYYTLYQAQAEYYQQ</sequence>
<evidence type="ECO:0000256" key="5">
    <source>
        <dbReference type="ARBA" id="ARBA00022989"/>
    </source>
</evidence>
<feature type="transmembrane region" description="Helical" evidence="7">
    <location>
        <begin position="163"/>
        <end position="184"/>
    </location>
</feature>
<evidence type="ECO:0000256" key="1">
    <source>
        <dbReference type="ARBA" id="ARBA00004651"/>
    </source>
</evidence>
<dbReference type="InterPro" id="IPR036640">
    <property type="entry name" value="ABC1_TM_sf"/>
</dbReference>
<dbReference type="SMART" id="SM00382">
    <property type="entry name" value="AAA"/>
    <property type="match status" value="1"/>
</dbReference>
<dbReference type="GO" id="GO:0034040">
    <property type="term" value="F:ATPase-coupled lipid transmembrane transporter activity"/>
    <property type="evidence" value="ECO:0007669"/>
    <property type="project" value="TreeGrafter"/>
</dbReference>
<dbReference type="Pfam" id="PF00005">
    <property type="entry name" value="ABC_tran"/>
    <property type="match status" value="1"/>
</dbReference>
<feature type="transmembrane region" description="Helical" evidence="7">
    <location>
        <begin position="48"/>
        <end position="69"/>
    </location>
</feature>
<reference evidence="9 10" key="1">
    <citation type="submission" date="2018-08" db="EMBL/GenBank/DDBJ databases">
        <title>A genome reference for cultivated species of the human gut microbiota.</title>
        <authorList>
            <person name="Zou Y."/>
            <person name="Xue W."/>
            <person name="Luo G."/>
        </authorList>
    </citation>
    <scope>NUCLEOTIDE SEQUENCE [LARGE SCALE GENOMIC DNA]</scope>
    <source>
        <strain evidence="9 10">AF18-46</strain>
    </source>
</reference>
<dbReference type="Proteomes" id="UP000284731">
    <property type="component" value="Unassembled WGS sequence"/>
</dbReference>
<keyword evidence="5 7" id="KW-1133">Transmembrane helix</keyword>
<evidence type="ECO:0000256" key="2">
    <source>
        <dbReference type="ARBA" id="ARBA00022692"/>
    </source>
</evidence>
<dbReference type="PANTHER" id="PTHR24221:SF646">
    <property type="entry name" value="HAEMOLYSIN SECRETION ATP-BINDING PROTEIN"/>
    <property type="match status" value="1"/>
</dbReference>
<evidence type="ECO:0000256" key="6">
    <source>
        <dbReference type="ARBA" id="ARBA00023136"/>
    </source>
</evidence>
<feature type="domain" description="ABC transporter" evidence="8">
    <location>
        <begin position="375"/>
        <end position="612"/>
    </location>
</feature>
<dbReference type="AlphaFoldDB" id="A0A412PAS6"/>
<dbReference type="SUPFAM" id="SSF90123">
    <property type="entry name" value="ABC transporter transmembrane region"/>
    <property type="match status" value="1"/>
</dbReference>
<dbReference type="GO" id="GO:0005886">
    <property type="term" value="C:plasma membrane"/>
    <property type="evidence" value="ECO:0007669"/>
    <property type="project" value="UniProtKB-SubCell"/>
</dbReference>
<dbReference type="InterPro" id="IPR017871">
    <property type="entry name" value="ABC_transporter-like_CS"/>
</dbReference>
<dbReference type="InterPro" id="IPR039421">
    <property type="entry name" value="Type_1_exporter"/>
</dbReference>
<evidence type="ECO:0000313" key="9">
    <source>
        <dbReference type="EMBL" id="RGT53726.1"/>
    </source>
</evidence>
<organism evidence="9 10">
    <name type="scientific">Solobacterium moorei</name>
    <dbReference type="NCBI Taxonomy" id="102148"/>
    <lineage>
        <taxon>Bacteria</taxon>
        <taxon>Bacillati</taxon>
        <taxon>Bacillota</taxon>
        <taxon>Erysipelotrichia</taxon>
        <taxon>Erysipelotrichales</taxon>
        <taxon>Erysipelotrichaceae</taxon>
        <taxon>Solobacterium</taxon>
    </lineage>
</organism>
<dbReference type="PROSITE" id="PS00211">
    <property type="entry name" value="ABC_TRANSPORTER_1"/>
    <property type="match status" value="1"/>
</dbReference>
<accession>A0A412PAS6</accession>
<dbReference type="PROSITE" id="PS50893">
    <property type="entry name" value="ABC_TRANSPORTER_2"/>
    <property type="match status" value="1"/>
</dbReference>
<gene>
    <name evidence="9" type="ORF">DWX20_09830</name>
</gene>
<evidence type="ECO:0000256" key="3">
    <source>
        <dbReference type="ARBA" id="ARBA00022741"/>
    </source>
</evidence>
<proteinExistence type="predicted"/>
<feature type="transmembrane region" description="Helical" evidence="7">
    <location>
        <begin position="283"/>
        <end position="302"/>
    </location>
</feature>
<keyword evidence="3" id="KW-0547">Nucleotide-binding</keyword>
<dbReference type="Gene3D" id="3.40.50.300">
    <property type="entry name" value="P-loop containing nucleotide triphosphate hydrolases"/>
    <property type="match status" value="1"/>
</dbReference>
<keyword evidence="6 7" id="KW-0472">Membrane</keyword>
<feature type="transmembrane region" description="Helical" evidence="7">
    <location>
        <begin position="190"/>
        <end position="211"/>
    </location>
</feature>
<comment type="caution">
    <text evidence="9">The sequence shown here is derived from an EMBL/GenBank/DDBJ whole genome shotgun (WGS) entry which is preliminary data.</text>
</comment>
<dbReference type="PANTHER" id="PTHR24221">
    <property type="entry name" value="ATP-BINDING CASSETTE SUB-FAMILY B"/>
    <property type="match status" value="1"/>
</dbReference>
<evidence type="ECO:0000313" key="10">
    <source>
        <dbReference type="Proteomes" id="UP000284731"/>
    </source>
</evidence>
<name>A0A412PAS6_9FIRM</name>
<comment type="subcellular location">
    <subcellularLocation>
        <location evidence="1">Cell membrane</location>
        <topology evidence="1">Multi-pass membrane protein</topology>
    </subcellularLocation>
</comment>
<dbReference type="GO" id="GO:0005524">
    <property type="term" value="F:ATP binding"/>
    <property type="evidence" value="ECO:0007669"/>
    <property type="project" value="UniProtKB-KW"/>
</dbReference>
<protein>
    <submittedName>
        <fullName evidence="9">ABC transporter ATP-binding protein</fullName>
    </submittedName>
</protein>
<feature type="transmembrane region" description="Helical" evidence="7">
    <location>
        <begin position="81"/>
        <end position="102"/>
    </location>
</feature>
<evidence type="ECO:0000256" key="7">
    <source>
        <dbReference type="SAM" id="Phobius"/>
    </source>
</evidence>
<evidence type="ECO:0000256" key="4">
    <source>
        <dbReference type="ARBA" id="ARBA00022840"/>
    </source>
</evidence>
<dbReference type="EMBL" id="QRWX01000005">
    <property type="protein sequence ID" value="RGT53726.1"/>
    <property type="molecule type" value="Genomic_DNA"/>
</dbReference>
<evidence type="ECO:0000259" key="8">
    <source>
        <dbReference type="PROSITE" id="PS50893"/>
    </source>
</evidence>